<proteinExistence type="predicted"/>
<sequence length="87" mass="10022">QFVNKREKGGEYEGIRKSRELVESRRFRMRRENGPLESFLPWVMSGTRMEARVDQLEKDIAEIPAMKNQIIDLTTTIASIAQQPGAD</sequence>
<organism evidence="1 2">
    <name type="scientific">Dovyalis caffra</name>
    <dbReference type="NCBI Taxonomy" id="77055"/>
    <lineage>
        <taxon>Eukaryota</taxon>
        <taxon>Viridiplantae</taxon>
        <taxon>Streptophyta</taxon>
        <taxon>Embryophyta</taxon>
        <taxon>Tracheophyta</taxon>
        <taxon>Spermatophyta</taxon>
        <taxon>Magnoliopsida</taxon>
        <taxon>eudicotyledons</taxon>
        <taxon>Gunneridae</taxon>
        <taxon>Pentapetalae</taxon>
        <taxon>rosids</taxon>
        <taxon>fabids</taxon>
        <taxon>Malpighiales</taxon>
        <taxon>Salicaceae</taxon>
        <taxon>Flacourtieae</taxon>
        <taxon>Dovyalis</taxon>
    </lineage>
</organism>
<feature type="non-terminal residue" evidence="1">
    <location>
        <position position="1"/>
    </location>
</feature>
<protein>
    <submittedName>
        <fullName evidence="1">Uncharacterized protein</fullName>
    </submittedName>
</protein>
<evidence type="ECO:0000313" key="1">
    <source>
        <dbReference type="EMBL" id="CAK7324658.1"/>
    </source>
</evidence>
<comment type="caution">
    <text evidence="1">The sequence shown here is derived from an EMBL/GenBank/DDBJ whole genome shotgun (WGS) entry which is preliminary data.</text>
</comment>
<name>A0AAV1QSS1_9ROSI</name>
<dbReference type="EMBL" id="CAWUPB010000434">
    <property type="protein sequence ID" value="CAK7324658.1"/>
    <property type="molecule type" value="Genomic_DNA"/>
</dbReference>
<dbReference type="Proteomes" id="UP001314170">
    <property type="component" value="Unassembled WGS sequence"/>
</dbReference>
<gene>
    <name evidence="1" type="ORF">DCAF_LOCUS2315</name>
</gene>
<dbReference type="AlphaFoldDB" id="A0AAV1QSS1"/>
<evidence type="ECO:0000313" key="2">
    <source>
        <dbReference type="Proteomes" id="UP001314170"/>
    </source>
</evidence>
<keyword evidence="2" id="KW-1185">Reference proteome</keyword>
<accession>A0AAV1QSS1</accession>
<reference evidence="1 2" key="1">
    <citation type="submission" date="2024-01" db="EMBL/GenBank/DDBJ databases">
        <authorList>
            <person name="Waweru B."/>
        </authorList>
    </citation>
    <scope>NUCLEOTIDE SEQUENCE [LARGE SCALE GENOMIC DNA]</scope>
</reference>